<dbReference type="AlphaFoldDB" id="A0A6B0U9Z4"/>
<organism evidence="3">
    <name type="scientific">Ixodes ricinus</name>
    <name type="common">Common tick</name>
    <name type="synonym">Acarus ricinus</name>
    <dbReference type="NCBI Taxonomy" id="34613"/>
    <lineage>
        <taxon>Eukaryota</taxon>
        <taxon>Metazoa</taxon>
        <taxon>Ecdysozoa</taxon>
        <taxon>Arthropoda</taxon>
        <taxon>Chelicerata</taxon>
        <taxon>Arachnida</taxon>
        <taxon>Acari</taxon>
        <taxon>Parasitiformes</taxon>
        <taxon>Ixodida</taxon>
        <taxon>Ixodoidea</taxon>
        <taxon>Ixodidae</taxon>
        <taxon>Ixodinae</taxon>
        <taxon>Ixodes</taxon>
    </lineage>
</organism>
<evidence type="ECO:0000256" key="2">
    <source>
        <dbReference type="SAM" id="SignalP"/>
    </source>
</evidence>
<feature type="region of interest" description="Disordered" evidence="1">
    <location>
        <begin position="37"/>
        <end position="86"/>
    </location>
</feature>
<feature type="signal peptide" evidence="2">
    <location>
        <begin position="1"/>
        <end position="27"/>
    </location>
</feature>
<feature type="compositionally biased region" description="Basic residues" evidence="1">
    <location>
        <begin position="58"/>
        <end position="74"/>
    </location>
</feature>
<sequence>MVLLLLVLLRLRRWLGVLRSRGQPAAAADVFVECRIHRSASPTPQRNPKERSPTPRFRAVRQRNARAHNKKRGPCGHTDATLLARL</sequence>
<reference evidence="3" key="1">
    <citation type="submission" date="2019-12" db="EMBL/GenBank/DDBJ databases">
        <title>An insight into the sialome of adult female Ixodes ricinus ticks feeding for 6 days.</title>
        <authorList>
            <person name="Perner J."/>
            <person name="Ribeiro J.M.C."/>
        </authorList>
    </citation>
    <scope>NUCLEOTIDE SEQUENCE</scope>
    <source>
        <strain evidence="3">Semi-engorged</strain>
        <tissue evidence="3">Salivary glands</tissue>
    </source>
</reference>
<dbReference type="EMBL" id="GIFC01003352">
    <property type="protein sequence ID" value="MXU85435.1"/>
    <property type="molecule type" value="Transcribed_RNA"/>
</dbReference>
<evidence type="ECO:0000256" key="1">
    <source>
        <dbReference type="SAM" id="MobiDB-lite"/>
    </source>
</evidence>
<keyword evidence="2" id="KW-0732">Signal</keyword>
<accession>A0A6B0U9Z4</accession>
<protein>
    <submittedName>
        <fullName evidence="3">Putative secreted protein</fullName>
    </submittedName>
</protein>
<name>A0A6B0U9Z4_IXORI</name>
<evidence type="ECO:0000313" key="3">
    <source>
        <dbReference type="EMBL" id="MXU85435.1"/>
    </source>
</evidence>
<feature type="chain" id="PRO_5025439906" evidence="2">
    <location>
        <begin position="28"/>
        <end position="86"/>
    </location>
</feature>
<proteinExistence type="predicted"/>